<evidence type="ECO:0000313" key="3">
    <source>
        <dbReference type="Proteomes" id="UP000270678"/>
    </source>
</evidence>
<evidence type="ECO:0000313" key="2">
    <source>
        <dbReference type="EMBL" id="AZS17396.1"/>
    </source>
</evidence>
<organism evidence="2 3">
    <name type="scientific">Paenibacillus lutimineralis</name>
    <dbReference type="NCBI Taxonomy" id="2707005"/>
    <lineage>
        <taxon>Bacteria</taxon>
        <taxon>Bacillati</taxon>
        <taxon>Bacillota</taxon>
        <taxon>Bacilli</taxon>
        <taxon>Bacillales</taxon>
        <taxon>Paenibacillaceae</taxon>
        <taxon>Paenibacillus</taxon>
    </lineage>
</organism>
<dbReference type="AlphaFoldDB" id="A0A3Q9IBV6"/>
<proteinExistence type="predicted"/>
<reference evidence="3" key="1">
    <citation type="submission" date="2018-12" db="EMBL/GenBank/DDBJ databases">
        <title>Complete genome sequence of Paenibacillus sp. MBLB1234.</title>
        <authorList>
            <person name="Nam Y.-D."/>
            <person name="Kang J."/>
            <person name="Chung W.-H."/>
            <person name="Park Y.S."/>
        </authorList>
    </citation>
    <scope>NUCLEOTIDE SEQUENCE [LARGE SCALE GENOMIC DNA]</scope>
    <source>
        <strain evidence="3">MBLB1234</strain>
    </source>
</reference>
<accession>A0A3Q9IBV6</accession>
<feature type="region of interest" description="Disordered" evidence="1">
    <location>
        <begin position="45"/>
        <end position="88"/>
    </location>
</feature>
<protein>
    <submittedName>
        <fullName evidence="2">Uncharacterized protein</fullName>
    </submittedName>
</protein>
<dbReference type="EMBL" id="CP034346">
    <property type="protein sequence ID" value="AZS17396.1"/>
    <property type="molecule type" value="Genomic_DNA"/>
</dbReference>
<gene>
    <name evidence="2" type="ORF">EI981_25225</name>
</gene>
<dbReference type="Proteomes" id="UP000270678">
    <property type="component" value="Chromosome"/>
</dbReference>
<name>A0A3Q9IBV6_9BACL</name>
<evidence type="ECO:0000256" key="1">
    <source>
        <dbReference type="SAM" id="MobiDB-lite"/>
    </source>
</evidence>
<dbReference type="RefSeq" id="WP_127002924.1">
    <property type="nucleotide sequence ID" value="NZ_CP034346.1"/>
</dbReference>
<feature type="compositionally biased region" description="Polar residues" evidence="1">
    <location>
        <begin position="72"/>
        <end position="88"/>
    </location>
</feature>
<keyword evidence="3" id="KW-1185">Reference proteome</keyword>
<dbReference type="OrthoDB" id="2667026at2"/>
<sequence>MADKNYIVINDFICKESGDVVSKGSVYKADKEREIELRAAGVIGKEATKEDMAASKEASQADPEKESGGDPNVSNPPDSKNVVQNTEG</sequence>
<dbReference type="KEGG" id="plut:EI981_25225"/>